<accession>A0AA38UA87</accession>
<evidence type="ECO:0000313" key="1">
    <source>
        <dbReference type="EMBL" id="KAJ3834750.1"/>
    </source>
</evidence>
<protein>
    <submittedName>
        <fullName evidence="1">Uncharacterized protein</fullName>
    </submittedName>
</protein>
<dbReference type="Proteomes" id="UP001163846">
    <property type="component" value="Unassembled WGS sequence"/>
</dbReference>
<dbReference type="AlphaFoldDB" id="A0AA38UA87"/>
<proteinExistence type="predicted"/>
<comment type="caution">
    <text evidence="1">The sequence shown here is derived from an EMBL/GenBank/DDBJ whole genome shotgun (WGS) entry which is preliminary data.</text>
</comment>
<reference evidence="1" key="1">
    <citation type="submission" date="2022-08" db="EMBL/GenBank/DDBJ databases">
        <authorList>
            <consortium name="DOE Joint Genome Institute"/>
            <person name="Min B."/>
            <person name="Riley R."/>
            <person name="Sierra-Patev S."/>
            <person name="Naranjo-Ortiz M."/>
            <person name="Looney B."/>
            <person name="Konkel Z."/>
            <person name="Slot J.C."/>
            <person name="Sakamoto Y."/>
            <person name="Steenwyk J.L."/>
            <person name="Rokas A."/>
            <person name="Carro J."/>
            <person name="Camarero S."/>
            <person name="Ferreira P."/>
            <person name="Molpeceres G."/>
            <person name="Ruiz-Duenas F.J."/>
            <person name="Serrano A."/>
            <person name="Henrissat B."/>
            <person name="Drula E."/>
            <person name="Hughes K.W."/>
            <person name="Mata J.L."/>
            <person name="Ishikawa N.K."/>
            <person name="Vargas-Isla R."/>
            <person name="Ushijima S."/>
            <person name="Smith C.A."/>
            <person name="Ahrendt S."/>
            <person name="Andreopoulos W."/>
            <person name="He G."/>
            <person name="Labutti K."/>
            <person name="Lipzen A."/>
            <person name="Ng V."/>
            <person name="Sandor L."/>
            <person name="Barry K."/>
            <person name="Martinez A.T."/>
            <person name="Xiao Y."/>
            <person name="Gibbons J.G."/>
            <person name="Terashima K."/>
            <person name="Hibbett D.S."/>
            <person name="Grigoriev I.V."/>
        </authorList>
    </citation>
    <scope>NUCLEOTIDE SEQUENCE</scope>
    <source>
        <strain evidence="1">TFB9207</strain>
    </source>
</reference>
<name>A0AA38UA87_9AGAR</name>
<dbReference type="EMBL" id="MU806489">
    <property type="protein sequence ID" value="KAJ3834750.1"/>
    <property type="molecule type" value="Genomic_DNA"/>
</dbReference>
<evidence type="ECO:0000313" key="2">
    <source>
        <dbReference type="Proteomes" id="UP001163846"/>
    </source>
</evidence>
<keyword evidence="2" id="KW-1185">Reference proteome</keyword>
<organism evidence="1 2">
    <name type="scientific">Lentinula raphanica</name>
    <dbReference type="NCBI Taxonomy" id="153919"/>
    <lineage>
        <taxon>Eukaryota</taxon>
        <taxon>Fungi</taxon>
        <taxon>Dikarya</taxon>
        <taxon>Basidiomycota</taxon>
        <taxon>Agaricomycotina</taxon>
        <taxon>Agaricomycetes</taxon>
        <taxon>Agaricomycetidae</taxon>
        <taxon>Agaricales</taxon>
        <taxon>Marasmiineae</taxon>
        <taxon>Omphalotaceae</taxon>
        <taxon>Lentinula</taxon>
    </lineage>
</organism>
<gene>
    <name evidence="1" type="ORF">F5878DRAFT_343181</name>
</gene>
<sequence>MGLGAIIPVCMVEGTTFAQSAEGNIERLTLVTAKSNTLLEEPRRSGVARRVRKAPLRPELLTVPSFRPPTHVVNKYSTLIAPSTFSHLQPNRSFIVSILQRCLQWSYSDFNFLATAYCGERKRAWFLLASNVYLTDHFQTPPGRVLSSTDRINSIHAFSSSAILGIVLWAGLEVRHVARKRNVAAAILSRLLIGDFRLCFPYYRVRKFDPPRDPAGEMEAVFLNLLER</sequence>